<dbReference type="CDD" id="cd00112">
    <property type="entry name" value="LDLa"/>
    <property type="match status" value="1"/>
</dbReference>
<sequence>MWKCLGTEQLIPHSRINDDYCDCDDGSDEPGTSACDEGRFYCANAGHIPKYIRSSFVNDGVCDCCDGSDEVEGKTHCPNVCAQVNKEYRKETAQAEKKYQAGAKIRARYVASAAQDREFHQKNLARLYAELPDAERTEAQLKQALEDAESVSSWLEQQKRSSPLFAQLELRQATLRAQREALDKLAGELRIVAQMIERLGGEPNKQELDDIRDAYRLWLGRVFDDHDEERQATLDEKLSQLLQSGTELSEEDLQTLINEDPLTLLDGAPDYAGQAPPAVPQARTLPWLTQCSTSRRTCLNRSCRCTSAVCSGSSMCSCVWRPSHRPNAKRARCPTTTRAVWVLLLPAMRTKRVAMR</sequence>
<protein>
    <recommendedName>
        <fullName evidence="3">Glucosidase II beta subunit N-terminal domain-containing protein</fullName>
    </recommendedName>
</protein>
<feature type="domain" description="Glucosidase II beta subunit N-terminal" evidence="3">
    <location>
        <begin position="2"/>
        <end position="132"/>
    </location>
</feature>
<keyword evidence="5" id="KW-1185">Reference proteome</keyword>
<feature type="coiled-coil region" evidence="2">
    <location>
        <begin position="124"/>
        <end position="151"/>
    </location>
</feature>
<dbReference type="PANTHER" id="PTHR12630:SF1">
    <property type="entry name" value="GLUCOSIDASE 2 SUBUNIT BETA"/>
    <property type="match status" value="1"/>
</dbReference>
<evidence type="ECO:0000313" key="4">
    <source>
        <dbReference type="EMBL" id="WFD47830.1"/>
    </source>
</evidence>
<reference evidence="4 5" key="1">
    <citation type="journal article" date="2020" name="Elife">
        <title>Loss of centromere function drives karyotype evolution in closely related Malassezia species.</title>
        <authorList>
            <person name="Sankaranarayanan S.R."/>
            <person name="Ianiri G."/>
            <person name="Coelho M.A."/>
            <person name="Reza M.H."/>
            <person name="Thimmappa B.C."/>
            <person name="Ganguly P."/>
            <person name="Vadnala R.N."/>
            <person name="Sun S."/>
            <person name="Siddharthan R."/>
            <person name="Tellgren-Roth C."/>
            <person name="Dawson T.L."/>
            <person name="Heitman J."/>
            <person name="Sanyal K."/>
        </authorList>
    </citation>
    <scope>NUCLEOTIDE SEQUENCE [LARGE SCALE GENOMIC DNA]</scope>
    <source>
        <strain evidence="4">CBS14141</strain>
    </source>
</reference>
<dbReference type="PROSITE" id="PS50068">
    <property type="entry name" value="LDLRA_2"/>
    <property type="match status" value="1"/>
</dbReference>
<dbReference type="InterPro" id="IPR002172">
    <property type="entry name" value="LDrepeatLR_classA_rpt"/>
</dbReference>
<evidence type="ECO:0000259" key="3">
    <source>
        <dbReference type="Pfam" id="PF12999"/>
    </source>
</evidence>
<dbReference type="InterPro" id="IPR039794">
    <property type="entry name" value="Gtb1-like"/>
</dbReference>
<dbReference type="InterPro" id="IPR028146">
    <property type="entry name" value="PRKCSH_N"/>
</dbReference>
<keyword evidence="2" id="KW-0175">Coiled coil</keyword>
<evidence type="ECO:0000256" key="1">
    <source>
        <dbReference type="ARBA" id="ARBA00023157"/>
    </source>
</evidence>
<dbReference type="Pfam" id="PF12999">
    <property type="entry name" value="PRKCSH-like"/>
    <property type="match status" value="1"/>
</dbReference>
<organism evidence="4 5">
    <name type="scientific">Malassezia furfur</name>
    <name type="common">Pityriasis versicolor infection agent</name>
    <name type="synonym">Pityrosporum furfur</name>
    <dbReference type="NCBI Taxonomy" id="55194"/>
    <lineage>
        <taxon>Eukaryota</taxon>
        <taxon>Fungi</taxon>
        <taxon>Dikarya</taxon>
        <taxon>Basidiomycota</taxon>
        <taxon>Ustilaginomycotina</taxon>
        <taxon>Malasseziomycetes</taxon>
        <taxon>Malasseziales</taxon>
        <taxon>Malasseziaceae</taxon>
        <taxon>Malassezia</taxon>
    </lineage>
</organism>
<dbReference type="SUPFAM" id="SSF57424">
    <property type="entry name" value="LDL receptor-like module"/>
    <property type="match status" value="1"/>
</dbReference>
<dbReference type="EMBL" id="CP046235">
    <property type="protein sequence ID" value="WFD47830.1"/>
    <property type="molecule type" value="Genomic_DNA"/>
</dbReference>
<evidence type="ECO:0000313" key="5">
    <source>
        <dbReference type="Proteomes" id="UP000818624"/>
    </source>
</evidence>
<keyword evidence="1" id="KW-1015">Disulfide bond</keyword>
<gene>
    <name evidence="4" type="ORF">GLX27_002493</name>
</gene>
<dbReference type="InterPro" id="IPR036055">
    <property type="entry name" value="LDL_receptor-like_sf"/>
</dbReference>
<evidence type="ECO:0000256" key="2">
    <source>
        <dbReference type="SAM" id="Coils"/>
    </source>
</evidence>
<dbReference type="Gene3D" id="4.10.400.10">
    <property type="entry name" value="Low-density Lipoprotein Receptor"/>
    <property type="match status" value="1"/>
</dbReference>
<dbReference type="PANTHER" id="PTHR12630">
    <property type="entry name" value="N-LINKED OLIGOSACCHARIDE PROCESSING"/>
    <property type="match status" value="1"/>
</dbReference>
<proteinExistence type="predicted"/>
<accession>A0ABY8EQI6</accession>
<dbReference type="Proteomes" id="UP000818624">
    <property type="component" value="Chromosome 2"/>
</dbReference>
<name>A0ABY8EQI6_MALFU</name>